<gene>
    <name evidence="1" type="ORF">CGCSCA2_v002949</name>
</gene>
<evidence type="ECO:0000313" key="1">
    <source>
        <dbReference type="EMBL" id="KAF4863389.1"/>
    </source>
</evidence>
<name>A0A9P5K8P2_COLSI</name>
<reference evidence="1" key="1">
    <citation type="submission" date="2019-06" db="EMBL/GenBank/DDBJ databases">
        <authorList>
            <person name="Gan P."/>
            <person name="Shirasu K."/>
        </authorList>
    </citation>
    <scope>NUCLEOTIDE SEQUENCE [LARGE SCALE GENOMIC DNA]</scope>
    <source>
        <strain evidence="1">CAD2</strain>
    </source>
</reference>
<sequence length="151" mass="17428">MLCDVCKSGIEGIWVPGHSKRLAKRDELEEQWESFDREPKAVWEKFWSSLLEGREDLEDLEPFECVFAHHKNEASFVASLRDGCALCNRYAEDTSFSQGWPKAQQEESDGNFSIFCINWVHSRLAVRISTGRHHSETWCGFLEGETSNQKL</sequence>
<comment type="caution">
    <text evidence="1">The sequence shown here is derived from an EMBL/GenBank/DDBJ whole genome shotgun (WGS) entry which is preliminary data.</text>
</comment>
<accession>A0A9P5K8P2</accession>
<dbReference type="OrthoDB" id="5347061at2759"/>
<protein>
    <submittedName>
        <fullName evidence="1">Uncharacterized protein</fullName>
    </submittedName>
</protein>
<dbReference type="AlphaFoldDB" id="A0A9P5K8P2"/>
<keyword evidence="2" id="KW-1185">Reference proteome</keyword>
<evidence type="ECO:0000313" key="2">
    <source>
        <dbReference type="Proteomes" id="UP000711996"/>
    </source>
</evidence>
<dbReference type="EMBL" id="QPMT01000006">
    <property type="protein sequence ID" value="KAF4863389.1"/>
    <property type="molecule type" value="Genomic_DNA"/>
</dbReference>
<proteinExistence type="predicted"/>
<dbReference type="Proteomes" id="UP000711996">
    <property type="component" value="Unassembled WGS sequence"/>
</dbReference>
<organism evidence="1 2">
    <name type="scientific">Colletotrichum siamense</name>
    <name type="common">Anthracnose fungus</name>
    <dbReference type="NCBI Taxonomy" id="690259"/>
    <lineage>
        <taxon>Eukaryota</taxon>
        <taxon>Fungi</taxon>
        <taxon>Dikarya</taxon>
        <taxon>Ascomycota</taxon>
        <taxon>Pezizomycotina</taxon>
        <taxon>Sordariomycetes</taxon>
        <taxon>Hypocreomycetidae</taxon>
        <taxon>Glomerellales</taxon>
        <taxon>Glomerellaceae</taxon>
        <taxon>Colletotrichum</taxon>
        <taxon>Colletotrichum gloeosporioides species complex</taxon>
    </lineage>
</organism>